<dbReference type="PROSITE" id="PS51257">
    <property type="entry name" value="PROKAR_LIPOPROTEIN"/>
    <property type="match status" value="1"/>
</dbReference>
<evidence type="ECO:0000313" key="3">
    <source>
        <dbReference type="Proteomes" id="UP001596312"/>
    </source>
</evidence>
<feature type="region of interest" description="Disordered" evidence="1">
    <location>
        <begin position="122"/>
        <end position="146"/>
    </location>
</feature>
<accession>A0ABD5V4R6</accession>
<name>A0ABD5V4R6_9EURY</name>
<comment type="caution">
    <text evidence="2">The sequence shown here is derived from an EMBL/GenBank/DDBJ whole genome shotgun (WGS) entry which is preliminary data.</text>
</comment>
<proteinExistence type="predicted"/>
<evidence type="ECO:0000313" key="2">
    <source>
        <dbReference type="EMBL" id="MFC6906034.1"/>
    </source>
</evidence>
<protein>
    <submittedName>
        <fullName evidence="2">Carboxypeptidase-like regulatory domain-containing protein</fullName>
    </submittedName>
</protein>
<feature type="region of interest" description="Disordered" evidence="1">
    <location>
        <begin position="22"/>
        <end position="49"/>
    </location>
</feature>
<evidence type="ECO:0000256" key="1">
    <source>
        <dbReference type="SAM" id="MobiDB-lite"/>
    </source>
</evidence>
<dbReference type="Gene3D" id="2.60.40.1120">
    <property type="entry name" value="Carboxypeptidase-like, regulatory domain"/>
    <property type="match status" value="1"/>
</dbReference>
<dbReference type="SUPFAM" id="SSF49452">
    <property type="entry name" value="Starch-binding domain-like"/>
    <property type="match status" value="1"/>
</dbReference>
<dbReference type="AlphaFoldDB" id="A0ABD5V4R6"/>
<dbReference type="EMBL" id="JBHSXQ010000003">
    <property type="protein sequence ID" value="MFC6906034.1"/>
    <property type="molecule type" value="Genomic_DNA"/>
</dbReference>
<dbReference type="Proteomes" id="UP001596312">
    <property type="component" value="Unassembled WGS sequence"/>
</dbReference>
<feature type="compositionally biased region" description="Acidic residues" evidence="1">
    <location>
        <begin position="134"/>
        <end position="146"/>
    </location>
</feature>
<organism evidence="2 3">
    <name type="scientific">Halalkalicoccus tibetensis</name>
    <dbReference type="NCBI Taxonomy" id="175632"/>
    <lineage>
        <taxon>Archaea</taxon>
        <taxon>Methanobacteriati</taxon>
        <taxon>Methanobacteriota</taxon>
        <taxon>Stenosarchaea group</taxon>
        <taxon>Halobacteria</taxon>
        <taxon>Halobacteriales</taxon>
        <taxon>Halococcaceae</taxon>
        <taxon>Halalkalicoccus</taxon>
    </lineage>
</organism>
<keyword evidence="3" id="KW-1185">Reference proteome</keyword>
<reference evidence="2 3" key="1">
    <citation type="journal article" date="2019" name="Int. J. Syst. Evol. Microbiol.">
        <title>The Global Catalogue of Microorganisms (GCM) 10K type strain sequencing project: providing services to taxonomists for standard genome sequencing and annotation.</title>
        <authorList>
            <consortium name="The Broad Institute Genomics Platform"/>
            <consortium name="The Broad Institute Genome Sequencing Center for Infectious Disease"/>
            <person name="Wu L."/>
            <person name="Ma J."/>
        </authorList>
    </citation>
    <scope>NUCLEOTIDE SEQUENCE [LARGE SCALE GENOMIC DNA]</scope>
    <source>
        <strain evidence="2 3">CGMCC 1.3240</strain>
    </source>
</reference>
<dbReference type="InterPro" id="IPR013784">
    <property type="entry name" value="Carb-bd-like_fold"/>
</dbReference>
<dbReference type="RefSeq" id="WP_340604569.1">
    <property type="nucleotide sequence ID" value="NZ_JBBMXV010000003.1"/>
</dbReference>
<dbReference type="Pfam" id="PF13620">
    <property type="entry name" value="CarboxypepD_reg"/>
    <property type="match status" value="1"/>
</dbReference>
<sequence length="146" mass="14981">MERERTSRRGFVALAGTTAGAALAGCTGGGGGTDPGEVEEEPADGGETREIEGANVFIEVVDGNEVAVPGATVTVDGGTYDDEEFETDPEGTVVLQGVEPGEYTVTASNDEGEDEAAFSIEAGEDREISLELPAEPEDEPDEIGNG</sequence>
<gene>
    <name evidence="2" type="ORF">ACFQGH_12615</name>
</gene>